<dbReference type="WBParaSite" id="Hba_02099">
    <property type="protein sequence ID" value="Hba_02099"/>
    <property type="gene ID" value="Hba_02099"/>
</dbReference>
<dbReference type="AlphaFoldDB" id="A0A1I7WBL5"/>
<dbReference type="SUPFAM" id="SSF49452">
    <property type="entry name" value="Starch-binding domain-like"/>
    <property type="match status" value="1"/>
</dbReference>
<keyword evidence="2" id="KW-1185">Reference proteome</keyword>
<protein>
    <submittedName>
        <fullName evidence="3">CBM20 domain-containing protein</fullName>
    </submittedName>
</protein>
<reference evidence="3" key="1">
    <citation type="submission" date="2016-11" db="UniProtKB">
        <authorList>
            <consortium name="WormBaseParasite"/>
        </authorList>
    </citation>
    <scope>IDENTIFICATION</scope>
</reference>
<evidence type="ECO:0000313" key="2">
    <source>
        <dbReference type="Proteomes" id="UP000095283"/>
    </source>
</evidence>
<dbReference type="Gene3D" id="2.60.40.10">
    <property type="entry name" value="Immunoglobulins"/>
    <property type="match status" value="1"/>
</dbReference>
<accession>A0A1I7WBL5</accession>
<dbReference type="InterPro" id="IPR013784">
    <property type="entry name" value="Carb-bd-like_fold"/>
</dbReference>
<organism evidence="2 3">
    <name type="scientific">Heterorhabditis bacteriophora</name>
    <name type="common">Entomopathogenic nematode worm</name>
    <dbReference type="NCBI Taxonomy" id="37862"/>
    <lineage>
        <taxon>Eukaryota</taxon>
        <taxon>Metazoa</taxon>
        <taxon>Ecdysozoa</taxon>
        <taxon>Nematoda</taxon>
        <taxon>Chromadorea</taxon>
        <taxon>Rhabditida</taxon>
        <taxon>Rhabditina</taxon>
        <taxon>Rhabditomorpha</taxon>
        <taxon>Strongyloidea</taxon>
        <taxon>Heterorhabditidae</taxon>
        <taxon>Heterorhabditis</taxon>
    </lineage>
</organism>
<dbReference type="Pfam" id="PF00686">
    <property type="entry name" value="CBM_20"/>
    <property type="match status" value="1"/>
</dbReference>
<evidence type="ECO:0000313" key="3">
    <source>
        <dbReference type="WBParaSite" id="Hba_02099"/>
    </source>
</evidence>
<name>A0A1I7WBL5_HETBA</name>
<dbReference type="Proteomes" id="UP000095283">
    <property type="component" value="Unplaced"/>
</dbReference>
<proteinExistence type="predicted"/>
<feature type="domain" description="CBM20" evidence="1">
    <location>
        <begin position="8"/>
        <end position="46"/>
    </location>
</feature>
<dbReference type="InterPro" id="IPR013783">
    <property type="entry name" value="Ig-like_fold"/>
</dbReference>
<sequence length="52" mass="5831">MASSPRMTRVHFAVDVDSLYPPEFVMVTGSVQDLGKWDPQKGLMLIPDVDRP</sequence>
<dbReference type="GO" id="GO:2001070">
    <property type="term" value="F:starch binding"/>
    <property type="evidence" value="ECO:0007669"/>
    <property type="project" value="InterPro"/>
</dbReference>
<evidence type="ECO:0000259" key="1">
    <source>
        <dbReference type="Pfam" id="PF00686"/>
    </source>
</evidence>
<dbReference type="InterPro" id="IPR002044">
    <property type="entry name" value="CBM20"/>
</dbReference>